<dbReference type="Proteomes" id="UP000248916">
    <property type="component" value="Unassembled WGS sequence"/>
</dbReference>
<name>A0A2W7NH20_9RHOB</name>
<reference evidence="4 5" key="1">
    <citation type="submission" date="2018-06" db="EMBL/GenBank/DDBJ databases">
        <title>Genomic Encyclopedia of Archaeal and Bacterial Type Strains, Phase II (KMG-II): from individual species to whole genera.</title>
        <authorList>
            <person name="Goeker M."/>
        </authorList>
    </citation>
    <scope>NUCLEOTIDE SEQUENCE [LARGE SCALE GENOMIC DNA]</scope>
    <source>
        <strain evidence="4 5">DSM 22009</strain>
    </source>
</reference>
<dbReference type="OrthoDB" id="7874071at2"/>
<dbReference type="Gene3D" id="1.10.1470.10">
    <property type="entry name" value="YjbJ"/>
    <property type="match status" value="1"/>
</dbReference>
<comment type="similarity">
    <text evidence="1">Belongs to the UPF0337 (CsbD) family.</text>
</comment>
<proteinExistence type="inferred from homology"/>
<dbReference type="InterPro" id="IPR036629">
    <property type="entry name" value="YjbJ_sf"/>
</dbReference>
<dbReference type="InterPro" id="IPR008462">
    <property type="entry name" value="CsbD"/>
</dbReference>
<keyword evidence="5" id="KW-1185">Reference proteome</keyword>
<feature type="domain" description="CsbD-like" evidence="3">
    <location>
        <begin position="4"/>
        <end position="56"/>
    </location>
</feature>
<sequence length="56" mass="5842">MNKDKAEGAAKEVGGKVKEAAGKATNNERLKHEGQGDQVEGKAQKGVGKAKDAIKH</sequence>
<dbReference type="SUPFAM" id="SSF69047">
    <property type="entry name" value="Hypothetical protein YjbJ"/>
    <property type="match status" value="1"/>
</dbReference>
<organism evidence="4 5">
    <name type="scientific">Palleronia aestuarii</name>
    <dbReference type="NCBI Taxonomy" id="568105"/>
    <lineage>
        <taxon>Bacteria</taxon>
        <taxon>Pseudomonadati</taxon>
        <taxon>Pseudomonadota</taxon>
        <taxon>Alphaproteobacteria</taxon>
        <taxon>Rhodobacterales</taxon>
        <taxon>Roseobacteraceae</taxon>
        <taxon>Palleronia</taxon>
    </lineage>
</organism>
<dbReference type="AlphaFoldDB" id="A0A2W7NH20"/>
<evidence type="ECO:0000259" key="3">
    <source>
        <dbReference type="Pfam" id="PF05532"/>
    </source>
</evidence>
<evidence type="ECO:0000256" key="1">
    <source>
        <dbReference type="ARBA" id="ARBA00009129"/>
    </source>
</evidence>
<evidence type="ECO:0000313" key="4">
    <source>
        <dbReference type="EMBL" id="PZX19705.1"/>
    </source>
</evidence>
<dbReference type="Pfam" id="PF05532">
    <property type="entry name" value="CsbD"/>
    <property type="match status" value="1"/>
</dbReference>
<evidence type="ECO:0000256" key="2">
    <source>
        <dbReference type="SAM" id="MobiDB-lite"/>
    </source>
</evidence>
<protein>
    <submittedName>
        <fullName evidence="4">CsbD-like protein</fullName>
    </submittedName>
</protein>
<feature type="region of interest" description="Disordered" evidence="2">
    <location>
        <begin position="1"/>
        <end position="56"/>
    </location>
</feature>
<gene>
    <name evidence="4" type="ORF">LX81_00162</name>
</gene>
<dbReference type="RefSeq" id="WP_111535637.1">
    <property type="nucleotide sequence ID" value="NZ_QKZL01000001.1"/>
</dbReference>
<comment type="caution">
    <text evidence="4">The sequence shown here is derived from an EMBL/GenBank/DDBJ whole genome shotgun (WGS) entry which is preliminary data.</text>
</comment>
<accession>A0A2W7NH20</accession>
<evidence type="ECO:0000313" key="5">
    <source>
        <dbReference type="Proteomes" id="UP000248916"/>
    </source>
</evidence>
<dbReference type="EMBL" id="QKZL01000001">
    <property type="protein sequence ID" value="PZX19705.1"/>
    <property type="molecule type" value="Genomic_DNA"/>
</dbReference>